<sequence>MLRNKPKQHRTLTPKRVEHVVAASEANAAALLCESIQTSSPLSSIREPNIKEKLIQKHNKNIDTNFDAQQQQQKLKQHVKQSPKSVQNFNGVIKRSLLSKLTPLVGVTTSFFGGQSVLPASSCVSPLEEHFIGVTTLISAIR</sequence>
<proteinExistence type="predicted"/>
<protein>
    <submittedName>
        <fullName evidence="1">Uncharacterized protein</fullName>
    </submittedName>
</protein>
<accession>A0A0K8V1Z3</accession>
<organism evidence="1">
    <name type="scientific">Bactrocera latifrons</name>
    <name type="common">Malaysian fruit fly</name>
    <name type="synonym">Chaetodacus latifrons</name>
    <dbReference type="NCBI Taxonomy" id="174628"/>
    <lineage>
        <taxon>Eukaryota</taxon>
        <taxon>Metazoa</taxon>
        <taxon>Ecdysozoa</taxon>
        <taxon>Arthropoda</taxon>
        <taxon>Hexapoda</taxon>
        <taxon>Insecta</taxon>
        <taxon>Pterygota</taxon>
        <taxon>Neoptera</taxon>
        <taxon>Endopterygota</taxon>
        <taxon>Diptera</taxon>
        <taxon>Brachycera</taxon>
        <taxon>Muscomorpha</taxon>
        <taxon>Tephritoidea</taxon>
        <taxon>Tephritidae</taxon>
        <taxon>Bactrocera</taxon>
        <taxon>Bactrocera</taxon>
    </lineage>
</organism>
<dbReference type="EMBL" id="GDHF01019362">
    <property type="protein sequence ID" value="JAI32952.1"/>
    <property type="molecule type" value="Transcribed_RNA"/>
</dbReference>
<name>A0A0K8V1Z3_BACLA</name>
<reference evidence="1" key="1">
    <citation type="submission" date="2015-06" db="EMBL/GenBank/DDBJ databases">
        <authorList>
            <person name="Hoefler B.C."/>
            <person name="Straight P.D."/>
        </authorList>
    </citation>
    <scope>NUCLEOTIDE SEQUENCE</scope>
</reference>
<gene>
    <name evidence="1" type="ORF">c0_g2_i1</name>
</gene>
<dbReference type="AlphaFoldDB" id="A0A0K8V1Z3"/>
<evidence type="ECO:0000313" key="1">
    <source>
        <dbReference type="EMBL" id="JAI32952.1"/>
    </source>
</evidence>